<evidence type="ECO:0000313" key="3">
    <source>
        <dbReference type="EMBL" id="MDR7306335.1"/>
    </source>
</evidence>
<keyword evidence="4" id="KW-1185">Reference proteome</keyword>
<dbReference type="Proteomes" id="UP001268089">
    <property type="component" value="Unassembled WGS sequence"/>
</dbReference>
<dbReference type="SUPFAM" id="SSF55729">
    <property type="entry name" value="Acyl-CoA N-acyltransferases (Nat)"/>
    <property type="match status" value="1"/>
</dbReference>
<dbReference type="PANTHER" id="PTHR13947">
    <property type="entry name" value="GNAT FAMILY N-ACETYLTRANSFERASE"/>
    <property type="match status" value="1"/>
</dbReference>
<dbReference type="InterPro" id="IPR050769">
    <property type="entry name" value="NAT_camello-type"/>
</dbReference>
<dbReference type="EMBL" id="JAVDXO010000003">
    <property type="protein sequence ID" value="MDR7306335.1"/>
    <property type="molecule type" value="Genomic_DNA"/>
</dbReference>
<reference evidence="3 4" key="1">
    <citation type="submission" date="2023-07" db="EMBL/GenBank/DDBJ databases">
        <title>Sorghum-associated microbial communities from plants grown in Nebraska, USA.</title>
        <authorList>
            <person name="Schachtman D."/>
        </authorList>
    </citation>
    <scope>NUCLEOTIDE SEQUENCE [LARGE SCALE GENOMIC DNA]</scope>
    <source>
        <strain evidence="3 4">BE308</strain>
    </source>
</reference>
<evidence type="ECO:0000256" key="1">
    <source>
        <dbReference type="ARBA" id="ARBA00022679"/>
    </source>
</evidence>
<dbReference type="InterPro" id="IPR016181">
    <property type="entry name" value="Acyl_CoA_acyltransferase"/>
</dbReference>
<accession>A0ABU1ZLA4</accession>
<dbReference type="PANTHER" id="PTHR13947:SF37">
    <property type="entry name" value="LD18367P"/>
    <property type="match status" value="1"/>
</dbReference>
<organism evidence="3 4">
    <name type="scientific">Rhodoferax saidenbachensis</name>
    <dbReference type="NCBI Taxonomy" id="1484693"/>
    <lineage>
        <taxon>Bacteria</taxon>
        <taxon>Pseudomonadati</taxon>
        <taxon>Pseudomonadota</taxon>
        <taxon>Betaproteobacteria</taxon>
        <taxon>Burkholderiales</taxon>
        <taxon>Comamonadaceae</taxon>
        <taxon>Rhodoferax</taxon>
    </lineage>
</organism>
<keyword evidence="1" id="KW-0808">Transferase</keyword>
<dbReference type="CDD" id="cd04301">
    <property type="entry name" value="NAT_SF"/>
    <property type="match status" value="1"/>
</dbReference>
<dbReference type="Gene3D" id="3.40.630.30">
    <property type="match status" value="1"/>
</dbReference>
<dbReference type="RefSeq" id="WP_310341283.1">
    <property type="nucleotide sequence ID" value="NZ_JAVDXO010000003.1"/>
</dbReference>
<proteinExistence type="predicted"/>
<feature type="domain" description="N-acetyltransferase" evidence="2">
    <location>
        <begin position="13"/>
        <end position="158"/>
    </location>
</feature>
<name>A0ABU1ZLA4_9BURK</name>
<dbReference type="InterPro" id="IPR000182">
    <property type="entry name" value="GNAT_dom"/>
</dbReference>
<evidence type="ECO:0000259" key="2">
    <source>
        <dbReference type="PROSITE" id="PS51186"/>
    </source>
</evidence>
<dbReference type="PROSITE" id="PS51186">
    <property type="entry name" value="GNAT"/>
    <property type="match status" value="1"/>
</dbReference>
<dbReference type="Pfam" id="PF00583">
    <property type="entry name" value="Acetyltransf_1"/>
    <property type="match status" value="1"/>
</dbReference>
<evidence type="ECO:0000313" key="4">
    <source>
        <dbReference type="Proteomes" id="UP001268089"/>
    </source>
</evidence>
<gene>
    <name evidence="3" type="ORF">J2X15_001618</name>
</gene>
<comment type="caution">
    <text evidence="3">The sequence shown here is derived from an EMBL/GenBank/DDBJ whole genome shotgun (WGS) entry which is preliminary data.</text>
</comment>
<sequence>MNIHLGYRPGCIGRIVELHASYYARTAGFGAPFEAKVASGLAAFCLDYQVDRDGLWLVEQDGVIHGSIAIDGSHHEASGAHLRWFITSDASRGQGIGSQLLTAAMGFCRARGYGQVHLWTFDGLHAARHLYEKHGFTLTQSQQGTQWGKEVTEQLFTCQIGL</sequence>
<protein>
    <submittedName>
        <fullName evidence="3">GNAT superfamily N-acetyltransferase</fullName>
    </submittedName>
</protein>